<dbReference type="EMBL" id="CACVKT020008339">
    <property type="protein sequence ID" value="CAC5414281.1"/>
    <property type="molecule type" value="Genomic_DNA"/>
</dbReference>
<dbReference type="AlphaFoldDB" id="A0A6J8E5G8"/>
<keyword evidence="3" id="KW-1185">Reference proteome</keyword>
<evidence type="ECO:0000313" key="3">
    <source>
        <dbReference type="Proteomes" id="UP000507470"/>
    </source>
</evidence>
<accession>A0A6J8E5G8</accession>
<gene>
    <name evidence="2" type="ORF">MCOR_47112</name>
</gene>
<sequence>MRNPYQLINVIIGGAQEQLSLNKFTSEVQNEVEKYVDRGEEVDEMVIAQTVCQKLNTQGVKTKHLTKNSKALEGPSPTAKLLADLSSMADVRRKLGNDVKLKRRRHGRRLKTRVHYDRPSVEREDITPRYVSSSERRRGSSSYAHLRPSRPKPEFHRSSYGVGPRYTGMSHTYRMKGYSGALSHVEPSREKFSTVELSVSLDQIERLVKKEISRLK</sequence>
<evidence type="ECO:0000313" key="2">
    <source>
        <dbReference type="EMBL" id="CAC5414281.1"/>
    </source>
</evidence>
<evidence type="ECO:0000256" key="1">
    <source>
        <dbReference type="SAM" id="MobiDB-lite"/>
    </source>
</evidence>
<name>A0A6J8E5G8_MYTCO</name>
<dbReference type="OrthoDB" id="10410379at2759"/>
<dbReference type="Proteomes" id="UP000507470">
    <property type="component" value="Unassembled WGS sequence"/>
</dbReference>
<reference evidence="2 3" key="1">
    <citation type="submission" date="2020-06" db="EMBL/GenBank/DDBJ databases">
        <authorList>
            <person name="Li R."/>
            <person name="Bekaert M."/>
        </authorList>
    </citation>
    <scope>NUCLEOTIDE SEQUENCE [LARGE SCALE GENOMIC DNA]</scope>
    <source>
        <strain evidence="3">wild</strain>
    </source>
</reference>
<proteinExistence type="predicted"/>
<feature type="region of interest" description="Disordered" evidence="1">
    <location>
        <begin position="128"/>
        <end position="162"/>
    </location>
</feature>
<organism evidence="2 3">
    <name type="scientific">Mytilus coruscus</name>
    <name type="common">Sea mussel</name>
    <dbReference type="NCBI Taxonomy" id="42192"/>
    <lineage>
        <taxon>Eukaryota</taxon>
        <taxon>Metazoa</taxon>
        <taxon>Spiralia</taxon>
        <taxon>Lophotrochozoa</taxon>
        <taxon>Mollusca</taxon>
        <taxon>Bivalvia</taxon>
        <taxon>Autobranchia</taxon>
        <taxon>Pteriomorphia</taxon>
        <taxon>Mytilida</taxon>
        <taxon>Mytiloidea</taxon>
        <taxon>Mytilidae</taxon>
        <taxon>Mytilinae</taxon>
        <taxon>Mytilus</taxon>
    </lineage>
</organism>
<protein>
    <submittedName>
        <fullName evidence="2">Uncharacterized protein</fullName>
    </submittedName>
</protein>